<feature type="domain" description="GOLD" evidence="9">
    <location>
        <begin position="136"/>
        <end position="227"/>
    </location>
</feature>
<dbReference type="InterPro" id="IPR009038">
    <property type="entry name" value="GOLD_dom"/>
</dbReference>
<keyword evidence="3 8" id="KW-0812">Transmembrane</keyword>
<evidence type="ECO:0000256" key="2">
    <source>
        <dbReference type="ARBA" id="ARBA00007104"/>
    </source>
</evidence>
<sequence length="327" mass="36186">MCCCVVPAKTWRKASLTAAAFDVNCLRSQPAAHDDDDDEDDDDDDDNSDNSVRPLPRQPHRHRHHPSQSPRRPSPSAPPPGSPIGRPSRQTKPPGASLPPFLAMKLLSTVTLLTSAASLASALKFDLTAQASGHAHRCIRNFAAKDTLVVVTTIISGHRGDGQKVNIHIKDAVGNEYGKPKDVVGENRMAFTSHADAAFDVCFENIATNYHRGGSQLTRAVELDVDIGADARDWSAIQAAEKLKPVEIELRRIEELVGEIVSEMEYLRTREQKLRDTNESTNERVKWFAFATISTLVGLGAWQVVYLRSYFRYFLSLIVSERIDANM</sequence>
<dbReference type="Pfam" id="PF01105">
    <property type="entry name" value="EMP24_GP25L"/>
    <property type="match status" value="1"/>
</dbReference>
<evidence type="ECO:0000313" key="11">
    <source>
        <dbReference type="Proteomes" id="UP000024837"/>
    </source>
</evidence>
<evidence type="ECO:0000256" key="8">
    <source>
        <dbReference type="SAM" id="Phobius"/>
    </source>
</evidence>
<comment type="subcellular location">
    <subcellularLocation>
        <location evidence="1">Membrane</location>
        <topology evidence="1">Single-pass type I membrane protein</topology>
    </subcellularLocation>
</comment>
<feature type="region of interest" description="Disordered" evidence="7">
    <location>
        <begin position="29"/>
        <end position="97"/>
    </location>
</feature>
<evidence type="ECO:0000256" key="1">
    <source>
        <dbReference type="ARBA" id="ARBA00004479"/>
    </source>
</evidence>
<evidence type="ECO:0000259" key="9">
    <source>
        <dbReference type="PROSITE" id="PS50866"/>
    </source>
</evidence>
<dbReference type="PANTHER" id="PTHR22811">
    <property type="entry name" value="TRANSMEMBRANE EMP24 DOMAIN-CONTAINING PROTEIN"/>
    <property type="match status" value="1"/>
</dbReference>
<dbReference type="HOGENOM" id="CLU_849990_0_0_1"/>
<evidence type="ECO:0000256" key="7">
    <source>
        <dbReference type="SAM" id="MobiDB-lite"/>
    </source>
</evidence>
<accession>W7I9L1</accession>
<dbReference type="OrthoDB" id="759142at2759"/>
<dbReference type="Proteomes" id="UP000024837">
    <property type="component" value="Unassembled WGS sequence"/>
</dbReference>
<proteinExistence type="inferred from homology"/>
<evidence type="ECO:0000256" key="6">
    <source>
        <dbReference type="ARBA" id="ARBA00023136"/>
    </source>
</evidence>
<keyword evidence="4" id="KW-0732">Signal</keyword>
<name>W7I9L1_9PEZI</name>
<reference evidence="10 11" key="1">
    <citation type="submission" date="2013-05" db="EMBL/GenBank/DDBJ databases">
        <title>Drechslerella stenobrocha genome reveals carnivorous origination and mechanical trapping mechanism of predatory fungi.</title>
        <authorList>
            <person name="Liu X."/>
            <person name="Zhang W."/>
            <person name="Liu K."/>
        </authorList>
    </citation>
    <scope>NUCLEOTIDE SEQUENCE [LARGE SCALE GENOMIC DNA]</scope>
    <source>
        <strain evidence="10 11">248</strain>
    </source>
</reference>
<dbReference type="EMBL" id="KI966371">
    <property type="protein sequence ID" value="EWC48777.1"/>
    <property type="molecule type" value="Genomic_DNA"/>
</dbReference>
<dbReference type="SMART" id="SM01190">
    <property type="entry name" value="EMP24_GP25L"/>
    <property type="match status" value="1"/>
</dbReference>
<feature type="compositionally biased region" description="Pro residues" evidence="7">
    <location>
        <begin position="72"/>
        <end position="82"/>
    </location>
</feature>
<gene>
    <name evidence="10" type="ORF">DRE_00082</name>
</gene>
<dbReference type="InterPro" id="IPR015720">
    <property type="entry name" value="Emp24-like"/>
</dbReference>
<comment type="similarity">
    <text evidence="2">Belongs to the EMP24/GP25L family.</text>
</comment>
<evidence type="ECO:0000256" key="4">
    <source>
        <dbReference type="ARBA" id="ARBA00022729"/>
    </source>
</evidence>
<dbReference type="AlphaFoldDB" id="W7I9L1"/>
<evidence type="ECO:0000313" key="10">
    <source>
        <dbReference type="EMBL" id="EWC48777.1"/>
    </source>
</evidence>
<protein>
    <recommendedName>
        <fullName evidence="9">GOLD domain-containing protein</fullName>
    </recommendedName>
</protein>
<evidence type="ECO:0000256" key="3">
    <source>
        <dbReference type="ARBA" id="ARBA00022692"/>
    </source>
</evidence>
<dbReference type="PROSITE" id="PS50866">
    <property type="entry name" value="GOLD"/>
    <property type="match status" value="1"/>
</dbReference>
<keyword evidence="5 8" id="KW-1133">Transmembrane helix</keyword>
<feature type="compositionally biased region" description="Acidic residues" evidence="7">
    <location>
        <begin position="34"/>
        <end position="48"/>
    </location>
</feature>
<feature type="transmembrane region" description="Helical" evidence="8">
    <location>
        <begin position="287"/>
        <end position="307"/>
    </location>
</feature>
<evidence type="ECO:0000256" key="5">
    <source>
        <dbReference type="ARBA" id="ARBA00022989"/>
    </source>
</evidence>
<dbReference type="GO" id="GO:0016020">
    <property type="term" value="C:membrane"/>
    <property type="evidence" value="ECO:0007669"/>
    <property type="project" value="UniProtKB-SubCell"/>
</dbReference>
<keyword evidence="6 8" id="KW-0472">Membrane</keyword>
<organism evidence="10 11">
    <name type="scientific">Drechslerella stenobrocha 248</name>
    <dbReference type="NCBI Taxonomy" id="1043628"/>
    <lineage>
        <taxon>Eukaryota</taxon>
        <taxon>Fungi</taxon>
        <taxon>Dikarya</taxon>
        <taxon>Ascomycota</taxon>
        <taxon>Pezizomycotina</taxon>
        <taxon>Orbiliomycetes</taxon>
        <taxon>Orbiliales</taxon>
        <taxon>Orbiliaceae</taxon>
        <taxon>Drechslerella</taxon>
    </lineage>
</organism>
<keyword evidence="11" id="KW-1185">Reference proteome</keyword>